<keyword evidence="3" id="KW-1185">Reference proteome</keyword>
<dbReference type="Proteomes" id="UP000315677">
    <property type="component" value="Unassembled WGS sequence"/>
</dbReference>
<organism evidence="2 3">
    <name type="scientific">Pseudonocardia kunmingensis</name>
    <dbReference type="NCBI Taxonomy" id="630975"/>
    <lineage>
        <taxon>Bacteria</taxon>
        <taxon>Bacillati</taxon>
        <taxon>Actinomycetota</taxon>
        <taxon>Actinomycetes</taxon>
        <taxon>Pseudonocardiales</taxon>
        <taxon>Pseudonocardiaceae</taxon>
        <taxon>Pseudonocardia</taxon>
    </lineage>
</organism>
<comment type="caution">
    <text evidence="2">The sequence shown here is derived from an EMBL/GenBank/DDBJ whole genome shotgun (WGS) entry which is preliminary data.</text>
</comment>
<keyword evidence="1" id="KW-1133">Transmembrane helix</keyword>
<protein>
    <submittedName>
        <fullName evidence="2">Uncharacterized protein</fullName>
    </submittedName>
</protein>
<proteinExistence type="predicted"/>
<sequence>MPMQLPTDTSHLQLETRQYELFNRPLGQGVPRRTIGIGVAVCAVWFALMLLVGVSLASRFGPTLYVVPPFVIIFLGTRTGEDGRMNLLLWYDALLARLPSRRRVIRNPLLVLGNYRPTPIRITVTTELHPRRPSEALVPLLGRRWRPRKAKR</sequence>
<reference evidence="2 3" key="1">
    <citation type="submission" date="2019-06" db="EMBL/GenBank/DDBJ databases">
        <title>Sequencing the genomes of 1000 actinobacteria strains.</title>
        <authorList>
            <person name="Klenk H.-P."/>
        </authorList>
    </citation>
    <scope>NUCLEOTIDE SEQUENCE [LARGE SCALE GENOMIC DNA]</scope>
    <source>
        <strain evidence="2 3">DSM 45301</strain>
    </source>
</reference>
<evidence type="ECO:0000313" key="2">
    <source>
        <dbReference type="EMBL" id="TQM01674.1"/>
    </source>
</evidence>
<name>A0A543CX38_9PSEU</name>
<evidence type="ECO:0000313" key="3">
    <source>
        <dbReference type="Proteomes" id="UP000315677"/>
    </source>
</evidence>
<evidence type="ECO:0000256" key="1">
    <source>
        <dbReference type="SAM" id="Phobius"/>
    </source>
</evidence>
<gene>
    <name evidence="2" type="ORF">FB558_8575</name>
</gene>
<keyword evidence="1" id="KW-0812">Transmembrane</keyword>
<dbReference type="EMBL" id="VFPA01000009">
    <property type="protein sequence ID" value="TQM01674.1"/>
    <property type="molecule type" value="Genomic_DNA"/>
</dbReference>
<accession>A0A543CX38</accession>
<dbReference type="AlphaFoldDB" id="A0A543CX38"/>
<feature type="transmembrane region" description="Helical" evidence="1">
    <location>
        <begin position="34"/>
        <end position="54"/>
    </location>
</feature>
<keyword evidence="1" id="KW-0472">Membrane</keyword>